<keyword evidence="2" id="KW-0479">Metal-binding</keyword>
<gene>
    <name evidence="7" type="primary">tauD_5</name>
    <name evidence="7" type="ORF">RSO01_75770</name>
</gene>
<dbReference type="PANTHER" id="PTHR30468">
    <property type="entry name" value="ALPHA-KETOGLUTARATE-DEPENDENT SULFONATE DIOXYGENASE"/>
    <property type="match status" value="1"/>
</dbReference>
<evidence type="ECO:0000259" key="6">
    <source>
        <dbReference type="Pfam" id="PF02668"/>
    </source>
</evidence>
<organism evidence="7 8">
    <name type="scientific">Reyranella soli</name>
    <dbReference type="NCBI Taxonomy" id="1230389"/>
    <lineage>
        <taxon>Bacteria</taxon>
        <taxon>Pseudomonadati</taxon>
        <taxon>Pseudomonadota</taxon>
        <taxon>Alphaproteobacteria</taxon>
        <taxon>Hyphomicrobiales</taxon>
        <taxon>Reyranellaceae</taxon>
        <taxon>Reyranella</taxon>
    </lineage>
</organism>
<dbReference type="GO" id="GO:0005737">
    <property type="term" value="C:cytoplasm"/>
    <property type="evidence" value="ECO:0007669"/>
    <property type="project" value="TreeGrafter"/>
</dbReference>
<proteinExistence type="inferred from homology"/>
<dbReference type="InterPro" id="IPR003819">
    <property type="entry name" value="TauD/TfdA-like"/>
</dbReference>
<evidence type="ECO:0000256" key="1">
    <source>
        <dbReference type="ARBA" id="ARBA00005896"/>
    </source>
</evidence>
<dbReference type="AlphaFoldDB" id="A0A512NN89"/>
<dbReference type="SUPFAM" id="SSF51197">
    <property type="entry name" value="Clavaminate synthase-like"/>
    <property type="match status" value="1"/>
</dbReference>
<evidence type="ECO:0000256" key="4">
    <source>
        <dbReference type="ARBA" id="ARBA00023002"/>
    </source>
</evidence>
<dbReference type="Proteomes" id="UP000321058">
    <property type="component" value="Unassembled WGS sequence"/>
</dbReference>
<dbReference type="InterPro" id="IPR042098">
    <property type="entry name" value="TauD-like_sf"/>
</dbReference>
<comment type="similarity">
    <text evidence="1">Belongs to the TfdA dioxygenase family.</text>
</comment>
<feature type="domain" description="TauD/TfdA-like" evidence="6">
    <location>
        <begin position="18"/>
        <end position="280"/>
    </location>
</feature>
<evidence type="ECO:0000256" key="5">
    <source>
        <dbReference type="ARBA" id="ARBA00023004"/>
    </source>
</evidence>
<dbReference type="Pfam" id="PF02668">
    <property type="entry name" value="TauD"/>
    <property type="match status" value="1"/>
</dbReference>
<dbReference type="GO" id="GO:0000908">
    <property type="term" value="F:taurine dioxygenase activity"/>
    <property type="evidence" value="ECO:0007669"/>
    <property type="project" value="TreeGrafter"/>
</dbReference>
<keyword evidence="4" id="KW-0560">Oxidoreductase</keyword>
<dbReference type="EMBL" id="BKAJ01000163">
    <property type="protein sequence ID" value="GEP60411.1"/>
    <property type="molecule type" value="Genomic_DNA"/>
</dbReference>
<protein>
    <submittedName>
        <fullName evidence="7">Taurine dioxygenase</fullName>
    </submittedName>
</protein>
<dbReference type="InterPro" id="IPR051323">
    <property type="entry name" value="AtsK-like"/>
</dbReference>
<evidence type="ECO:0000256" key="2">
    <source>
        <dbReference type="ARBA" id="ARBA00022723"/>
    </source>
</evidence>
<comment type="caution">
    <text evidence="7">The sequence shown here is derived from an EMBL/GenBank/DDBJ whole genome shotgun (WGS) entry which is preliminary data.</text>
</comment>
<dbReference type="Gene3D" id="3.60.130.10">
    <property type="entry name" value="Clavaminate synthase-like"/>
    <property type="match status" value="1"/>
</dbReference>
<dbReference type="GO" id="GO:0006790">
    <property type="term" value="P:sulfur compound metabolic process"/>
    <property type="evidence" value="ECO:0007669"/>
    <property type="project" value="TreeGrafter"/>
</dbReference>
<accession>A0A512NN89</accession>
<dbReference type="GO" id="GO:0046872">
    <property type="term" value="F:metal ion binding"/>
    <property type="evidence" value="ECO:0007669"/>
    <property type="project" value="UniProtKB-KW"/>
</dbReference>
<dbReference type="OrthoDB" id="7346227at2"/>
<reference evidence="7 8" key="1">
    <citation type="submission" date="2019-07" db="EMBL/GenBank/DDBJ databases">
        <title>Whole genome shotgun sequence of Reyranella soli NBRC 108950.</title>
        <authorList>
            <person name="Hosoyama A."/>
            <person name="Uohara A."/>
            <person name="Ohji S."/>
            <person name="Ichikawa N."/>
        </authorList>
    </citation>
    <scope>NUCLEOTIDE SEQUENCE [LARGE SCALE GENOMIC DNA]</scope>
    <source>
        <strain evidence="7 8">NBRC 108950</strain>
    </source>
</reference>
<keyword evidence="5" id="KW-0408">Iron</keyword>
<evidence type="ECO:0000313" key="8">
    <source>
        <dbReference type="Proteomes" id="UP000321058"/>
    </source>
</evidence>
<dbReference type="RefSeq" id="WP_147155761.1">
    <property type="nucleotide sequence ID" value="NZ_BKAJ01000163.1"/>
</dbReference>
<sequence length="323" mass="36674">MPAVRSTASRKAEAEIAVRPINGFIGAEIEGIDLRQPLSPAQFKIVHDALVQYEVIVMRDQDITVDQQMAFGALFGELSIHPFSPNLADKPEVIILDYSKDNPPALTDIWHADETFREAPPLGTILRAKVVPEVGGDTLFSSMSAAYRGLSERMKQHIHGMEALHDFKPWRPLFSHNDRAKLRKLEDEFPNPWHPVVRVHPVSGRRILYVNQQFCVRIKDLKTDESDTLLAFLYRQATIPEYQLRVKWKPNTLVMWDNRSVLHYAAHDYYPARRTMERVTVKGDRPVGVSGAYAPDAVEANGMVKPLIAEGTRPGPKRAFDRY</sequence>
<keyword evidence="8" id="KW-1185">Reference proteome</keyword>
<name>A0A512NN89_9HYPH</name>
<evidence type="ECO:0000313" key="7">
    <source>
        <dbReference type="EMBL" id="GEP60411.1"/>
    </source>
</evidence>
<dbReference type="PANTHER" id="PTHR30468:SF1">
    <property type="entry name" value="ALPHA-KETOGLUTARATE-DEPENDENT SULFONATE DIOXYGENASE"/>
    <property type="match status" value="1"/>
</dbReference>
<keyword evidence="3 7" id="KW-0223">Dioxygenase</keyword>
<evidence type="ECO:0000256" key="3">
    <source>
        <dbReference type="ARBA" id="ARBA00022964"/>
    </source>
</evidence>